<dbReference type="GO" id="GO:0006355">
    <property type="term" value="P:regulation of DNA-templated transcription"/>
    <property type="evidence" value="ECO:0007669"/>
    <property type="project" value="UniProtKB-UniRule"/>
</dbReference>
<evidence type="ECO:0000256" key="5">
    <source>
        <dbReference type="PROSITE-ProRule" id="PRU00325"/>
    </source>
</evidence>
<sequence length="364" mass="42379">MEEVCLNSEPVFEEGDEYEVDGDCPVAEHDYQIGENQRRKDPPLPTVGLEFDSFEVAYDFYNVYAKEQGFGIRVSNSWFRSKRKERYRAKLSCSSAGFKKKSEANNPRPETRTGCPAMVVIRLVDSKRWRIVEVELEHNHQVSPQIKRFYKSHKRMILAAKKAQLPPQPVTEVHTIKLYRTAVMDSVLQLSKVYTKEIFKRFQSEVEGMYSCFNTRQVNVNGAIVTYIVKERVEVGGTEKEVKYHEVLYETTQVDIRCICSLFNYKGYLCRHALNVLNYNGVEEIPSRYILPRWSRDFKCRCLLDHVSSSSIDSYNPMYWYNHLTKLALPVAEEGAQSQERYKTALQELEALLNKFNIVEDDLV</sequence>
<accession>A0AA88A457</accession>
<evidence type="ECO:0000313" key="8">
    <source>
        <dbReference type="EMBL" id="GMN45454.1"/>
    </source>
</evidence>
<name>A0AA88A457_FICCA</name>
<evidence type="ECO:0000313" key="9">
    <source>
        <dbReference type="Proteomes" id="UP001187192"/>
    </source>
</evidence>
<dbReference type="Pfam" id="PF04434">
    <property type="entry name" value="SWIM"/>
    <property type="match status" value="1"/>
</dbReference>
<proteinExistence type="inferred from homology"/>
<keyword evidence="4 6" id="KW-0862">Zinc</keyword>
<comment type="function">
    <text evidence="6">Putative transcription activator involved in regulating light control of development.</text>
</comment>
<dbReference type="AlphaFoldDB" id="A0AA88A457"/>
<dbReference type="EMBL" id="BTGU01000020">
    <property type="protein sequence ID" value="GMN45454.1"/>
    <property type="molecule type" value="Genomic_DNA"/>
</dbReference>
<keyword evidence="6" id="KW-0539">Nucleus</keyword>
<dbReference type="InterPro" id="IPR006564">
    <property type="entry name" value="Znf_PMZ"/>
</dbReference>
<organism evidence="8 9">
    <name type="scientific">Ficus carica</name>
    <name type="common">Common fig</name>
    <dbReference type="NCBI Taxonomy" id="3494"/>
    <lineage>
        <taxon>Eukaryota</taxon>
        <taxon>Viridiplantae</taxon>
        <taxon>Streptophyta</taxon>
        <taxon>Embryophyta</taxon>
        <taxon>Tracheophyta</taxon>
        <taxon>Spermatophyta</taxon>
        <taxon>Magnoliopsida</taxon>
        <taxon>eudicotyledons</taxon>
        <taxon>Gunneridae</taxon>
        <taxon>Pentapetalae</taxon>
        <taxon>rosids</taxon>
        <taxon>fabids</taxon>
        <taxon>Rosales</taxon>
        <taxon>Moraceae</taxon>
        <taxon>Ficeae</taxon>
        <taxon>Ficus</taxon>
    </lineage>
</organism>
<evidence type="ECO:0000256" key="6">
    <source>
        <dbReference type="RuleBase" id="RU367018"/>
    </source>
</evidence>
<dbReference type="PANTHER" id="PTHR31669:SF88">
    <property type="entry name" value="PROTEIN FAR1-RELATED SEQUENCE"/>
    <property type="match status" value="1"/>
</dbReference>
<gene>
    <name evidence="8" type="ORF">TIFTF001_014643</name>
</gene>
<evidence type="ECO:0000256" key="1">
    <source>
        <dbReference type="ARBA" id="ARBA00005889"/>
    </source>
</evidence>
<protein>
    <recommendedName>
        <fullName evidence="6">Protein FAR1-RELATED SEQUENCE</fullName>
    </recommendedName>
</protein>
<dbReference type="SMART" id="SM00575">
    <property type="entry name" value="ZnF_PMZ"/>
    <property type="match status" value="1"/>
</dbReference>
<dbReference type="PROSITE" id="PS50966">
    <property type="entry name" value="ZF_SWIM"/>
    <property type="match status" value="1"/>
</dbReference>
<comment type="caution">
    <text evidence="8">The sequence shown here is derived from an EMBL/GenBank/DDBJ whole genome shotgun (WGS) entry which is preliminary data.</text>
</comment>
<keyword evidence="3 5" id="KW-0863">Zinc-finger</keyword>
<reference evidence="8" key="1">
    <citation type="submission" date="2023-07" db="EMBL/GenBank/DDBJ databases">
        <title>draft genome sequence of fig (Ficus carica).</title>
        <authorList>
            <person name="Takahashi T."/>
            <person name="Nishimura K."/>
        </authorList>
    </citation>
    <scope>NUCLEOTIDE SEQUENCE</scope>
</reference>
<dbReference type="PANTHER" id="PTHR31669">
    <property type="entry name" value="PROTEIN FAR1-RELATED SEQUENCE 10-RELATED"/>
    <property type="match status" value="1"/>
</dbReference>
<dbReference type="InterPro" id="IPR007527">
    <property type="entry name" value="Znf_SWIM"/>
</dbReference>
<keyword evidence="2 6" id="KW-0479">Metal-binding</keyword>
<comment type="similarity">
    <text evidence="1 6">Belongs to the FHY3/FAR1 family.</text>
</comment>
<feature type="domain" description="SWIM-type" evidence="7">
    <location>
        <begin position="250"/>
        <end position="281"/>
    </location>
</feature>
<dbReference type="Pfam" id="PF03101">
    <property type="entry name" value="FAR1"/>
    <property type="match status" value="1"/>
</dbReference>
<evidence type="ECO:0000256" key="4">
    <source>
        <dbReference type="ARBA" id="ARBA00022833"/>
    </source>
</evidence>
<comment type="subcellular location">
    <subcellularLocation>
        <location evidence="6">Nucleus</location>
    </subcellularLocation>
</comment>
<dbReference type="InterPro" id="IPR031052">
    <property type="entry name" value="FHY3/FAR1"/>
</dbReference>
<dbReference type="GO" id="GO:0008270">
    <property type="term" value="F:zinc ion binding"/>
    <property type="evidence" value="ECO:0007669"/>
    <property type="project" value="UniProtKB-UniRule"/>
</dbReference>
<dbReference type="Proteomes" id="UP001187192">
    <property type="component" value="Unassembled WGS sequence"/>
</dbReference>
<keyword evidence="9" id="KW-1185">Reference proteome</keyword>
<dbReference type="InterPro" id="IPR004330">
    <property type="entry name" value="FAR1_DNA_bnd_dom"/>
</dbReference>
<dbReference type="GO" id="GO:0005634">
    <property type="term" value="C:nucleus"/>
    <property type="evidence" value="ECO:0007669"/>
    <property type="project" value="UniProtKB-SubCell"/>
</dbReference>
<evidence type="ECO:0000256" key="2">
    <source>
        <dbReference type="ARBA" id="ARBA00022723"/>
    </source>
</evidence>
<evidence type="ECO:0000256" key="3">
    <source>
        <dbReference type="ARBA" id="ARBA00022771"/>
    </source>
</evidence>
<evidence type="ECO:0000259" key="7">
    <source>
        <dbReference type="PROSITE" id="PS50966"/>
    </source>
</evidence>